<keyword evidence="4" id="KW-1185">Reference proteome</keyword>
<feature type="domain" description="Calcineurin-like phosphoesterase" evidence="1">
    <location>
        <begin position="156"/>
        <end position="326"/>
    </location>
</feature>
<evidence type="ECO:0000313" key="4">
    <source>
        <dbReference type="Proteomes" id="UP000003160"/>
    </source>
</evidence>
<evidence type="ECO:0000259" key="1">
    <source>
        <dbReference type="Pfam" id="PF00149"/>
    </source>
</evidence>
<name>D1PVP4_9BACT</name>
<feature type="domain" description="Calcineurin-like phosphoesterase C-terminal" evidence="2">
    <location>
        <begin position="341"/>
        <end position="514"/>
    </location>
</feature>
<accession>D1PVP4</accession>
<comment type="caution">
    <text evidence="3">The sequence shown here is derived from an EMBL/GenBank/DDBJ whole genome shotgun (WGS) entry which is preliminary data.</text>
</comment>
<dbReference type="SUPFAM" id="SSF56300">
    <property type="entry name" value="Metallo-dependent phosphatases"/>
    <property type="match status" value="1"/>
</dbReference>
<dbReference type="PANTHER" id="PTHR43143:SF6">
    <property type="entry name" value="BLL3016 PROTEIN"/>
    <property type="match status" value="1"/>
</dbReference>
<dbReference type="HOGENOM" id="CLU_016483_1_0_10"/>
<dbReference type="GO" id="GO:0016787">
    <property type="term" value="F:hydrolase activity"/>
    <property type="evidence" value="ECO:0007669"/>
    <property type="project" value="InterPro"/>
</dbReference>
<dbReference type="EMBL" id="ACKS01000039">
    <property type="protein sequence ID" value="EFA44614.1"/>
    <property type="molecule type" value="Genomic_DNA"/>
</dbReference>
<dbReference type="Proteomes" id="UP000003160">
    <property type="component" value="Unassembled WGS sequence"/>
</dbReference>
<dbReference type="Gene3D" id="3.60.21.10">
    <property type="match status" value="1"/>
</dbReference>
<sequence length="532" mass="59969">MLRSNFLNSNDKRGMSVRSYPFVITACLLLIGMPTYAKRTKLLGSRHRMPVVSGVVFHDSNGNGLLDAREERLAGLPVSNGDTVVLTNTRGYYALPVRKGQSVFPILPANYTLPTCRAVNSCFHYQQCGNAAKVDFALKKKDPKHRFTLNAIGDVQVSDHQEIEYAMRTIWPELLGKDSAEVNIFMGDLVNNNLPLLGEVDELISQLPSPSWTILGNHDRDVDSIRENQNISFNRTFGADAYAFNEGEVHFICLNNVYGLGNRGYEGRIDDAQLSFIRNDIKYVPSTRRIVLCMHIPLAFTKNASEVLNLLQGRGDVLVLSGHLHQIRRFFLHGPGVRAHELGVGAACGFWWVGEKNWQGVPSALQQQGSPRNYFVLDFDGAKYQFRYKGIGLDSRKQMSIYVTGIDSTEHHLRDFKQVDAGELIVNVYGGCDSTRVFCRLDGGQWMECGKREMIDPYVARARELNLRKVYPTLFSRMNPFRNRSSQQIWTITLPEQYRAGTHTVEVEASDKFGFEASGIRSFCFPTDKTSE</sequence>
<organism evidence="3 4">
    <name type="scientific">Hallella bergensis DSM 17361</name>
    <dbReference type="NCBI Taxonomy" id="585502"/>
    <lineage>
        <taxon>Bacteria</taxon>
        <taxon>Pseudomonadati</taxon>
        <taxon>Bacteroidota</taxon>
        <taxon>Bacteroidia</taxon>
        <taxon>Bacteroidales</taxon>
        <taxon>Prevotellaceae</taxon>
        <taxon>Hallella</taxon>
    </lineage>
</organism>
<dbReference type="Pfam" id="PF00149">
    <property type="entry name" value="Metallophos"/>
    <property type="match status" value="1"/>
</dbReference>
<dbReference type="eggNOG" id="COG1409">
    <property type="taxonomic scope" value="Bacteria"/>
</dbReference>
<dbReference type="InterPro" id="IPR004843">
    <property type="entry name" value="Calcineurin-like_PHP"/>
</dbReference>
<reference evidence="3 4" key="1">
    <citation type="submission" date="2009-10" db="EMBL/GenBank/DDBJ databases">
        <authorList>
            <person name="Qin X."/>
            <person name="Bachman B."/>
            <person name="Battles P."/>
            <person name="Bell A."/>
            <person name="Bess C."/>
            <person name="Bickham C."/>
            <person name="Chaboub L."/>
            <person name="Chen D."/>
            <person name="Coyle M."/>
            <person name="Deiros D.R."/>
            <person name="Dinh H."/>
            <person name="Forbes L."/>
            <person name="Fowler G."/>
            <person name="Francisco L."/>
            <person name="Fu Q."/>
            <person name="Gubbala S."/>
            <person name="Hale W."/>
            <person name="Han Y."/>
            <person name="Hemphill L."/>
            <person name="Highlander S.K."/>
            <person name="Hirani K."/>
            <person name="Hogues M."/>
            <person name="Jackson L."/>
            <person name="Jakkamsetti A."/>
            <person name="Javaid M."/>
            <person name="Jiang H."/>
            <person name="Korchina V."/>
            <person name="Kovar C."/>
            <person name="Lara F."/>
            <person name="Lee S."/>
            <person name="Mata R."/>
            <person name="Mathew T."/>
            <person name="Moen C."/>
            <person name="Morales K."/>
            <person name="Munidasa M."/>
            <person name="Nazareth L."/>
            <person name="Ngo R."/>
            <person name="Nguyen L."/>
            <person name="Okwuonu G."/>
            <person name="Ongeri F."/>
            <person name="Patil S."/>
            <person name="Petrosino J."/>
            <person name="Pham C."/>
            <person name="Pham P."/>
            <person name="Pu L.-L."/>
            <person name="Puazo M."/>
            <person name="Raj R."/>
            <person name="Reid J."/>
            <person name="Rouhana J."/>
            <person name="Saada N."/>
            <person name="Shang Y."/>
            <person name="Simmons D."/>
            <person name="Thornton R."/>
            <person name="Warren J."/>
            <person name="Weissenberger G."/>
            <person name="Zhang J."/>
            <person name="Zhang L."/>
            <person name="Zhou C."/>
            <person name="Zhu D."/>
            <person name="Muzny D."/>
            <person name="Worley K."/>
            <person name="Gibbs R."/>
        </authorList>
    </citation>
    <scope>NUCLEOTIDE SEQUENCE [LARGE SCALE GENOMIC DNA]</scope>
    <source>
        <strain evidence="3 4">DSM 17361</strain>
    </source>
</reference>
<dbReference type="PANTHER" id="PTHR43143">
    <property type="entry name" value="METALLOPHOSPHOESTERASE, CALCINEURIN SUPERFAMILY"/>
    <property type="match status" value="1"/>
</dbReference>
<dbReference type="InterPro" id="IPR051918">
    <property type="entry name" value="STPP_CPPED1"/>
</dbReference>
<gene>
    <name evidence="3" type="ORF">HMPREF0645_1029</name>
</gene>
<dbReference type="InterPro" id="IPR032288">
    <property type="entry name" value="Metallophos_C"/>
</dbReference>
<dbReference type="InterPro" id="IPR029052">
    <property type="entry name" value="Metallo-depent_PP-like"/>
</dbReference>
<dbReference type="Pfam" id="PF16370">
    <property type="entry name" value="MetallophosC"/>
    <property type="match status" value="1"/>
</dbReference>
<protein>
    <submittedName>
        <fullName evidence="3">Ser/Thr phosphatase family protein</fullName>
    </submittedName>
</protein>
<dbReference type="AlphaFoldDB" id="D1PVP4"/>
<evidence type="ECO:0000259" key="2">
    <source>
        <dbReference type="Pfam" id="PF16370"/>
    </source>
</evidence>
<evidence type="ECO:0000313" key="3">
    <source>
        <dbReference type="EMBL" id="EFA44614.1"/>
    </source>
</evidence>
<proteinExistence type="predicted"/>